<reference evidence="3" key="1">
    <citation type="submission" date="2023-06" db="EMBL/GenBank/DDBJ databases">
        <authorList>
            <person name="Kurt Z."/>
        </authorList>
    </citation>
    <scope>NUCLEOTIDE SEQUENCE</scope>
</reference>
<dbReference type="AlphaFoldDB" id="A0AA86NX05"/>
<dbReference type="EMBL" id="CAXDID020000006">
    <property type="protein sequence ID" value="CAL5975192.1"/>
    <property type="molecule type" value="Genomic_DNA"/>
</dbReference>
<comment type="caution">
    <text evidence="3">The sequence shown here is derived from an EMBL/GenBank/DDBJ whole genome shotgun (WGS) entry which is preliminary data.</text>
</comment>
<accession>A0AA86NX05</accession>
<dbReference type="GO" id="GO:0046856">
    <property type="term" value="P:phosphatidylinositol dephosphorylation"/>
    <property type="evidence" value="ECO:0007669"/>
    <property type="project" value="TreeGrafter"/>
</dbReference>
<dbReference type="EMBL" id="CATOUU010000386">
    <property type="protein sequence ID" value="CAI9927755.1"/>
    <property type="molecule type" value="Genomic_DNA"/>
</dbReference>
<keyword evidence="1" id="KW-1133">Transmembrane helix</keyword>
<proteinExistence type="predicted"/>
<gene>
    <name evidence="3" type="ORF">HINF_LOCUS15400</name>
    <name evidence="4" type="ORF">HINF_LOCUS3209</name>
</gene>
<feature type="domain" description="SAC" evidence="2">
    <location>
        <begin position="138"/>
        <end position="268"/>
    </location>
</feature>
<evidence type="ECO:0000313" key="3">
    <source>
        <dbReference type="EMBL" id="CAI9927755.1"/>
    </source>
</evidence>
<protein>
    <recommendedName>
        <fullName evidence="2">SAC domain-containing protein</fullName>
    </recommendedName>
</protein>
<dbReference type="InterPro" id="IPR002013">
    <property type="entry name" value="SAC_dom"/>
</dbReference>
<reference evidence="4 5" key="2">
    <citation type="submission" date="2024-07" db="EMBL/GenBank/DDBJ databases">
        <authorList>
            <person name="Akdeniz Z."/>
        </authorList>
    </citation>
    <scope>NUCLEOTIDE SEQUENCE [LARGE SCALE GENOMIC DNA]</scope>
</reference>
<evidence type="ECO:0000256" key="1">
    <source>
        <dbReference type="SAM" id="Phobius"/>
    </source>
</evidence>
<feature type="transmembrane region" description="Helical" evidence="1">
    <location>
        <begin position="452"/>
        <end position="468"/>
    </location>
</feature>
<dbReference type="GO" id="GO:0005783">
    <property type="term" value="C:endoplasmic reticulum"/>
    <property type="evidence" value="ECO:0007669"/>
    <property type="project" value="TreeGrafter"/>
</dbReference>
<organism evidence="3">
    <name type="scientific">Hexamita inflata</name>
    <dbReference type="NCBI Taxonomy" id="28002"/>
    <lineage>
        <taxon>Eukaryota</taxon>
        <taxon>Metamonada</taxon>
        <taxon>Diplomonadida</taxon>
        <taxon>Hexamitidae</taxon>
        <taxon>Hexamitinae</taxon>
        <taxon>Hexamita</taxon>
    </lineage>
</organism>
<dbReference type="PANTHER" id="PTHR45662">
    <property type="entry name" value="PHOSPHATIDYLINOSITIDE PHOSPHATASE SAC1"/>
    <property type="match status" value="1"/>
</dbReference>
<dbReference type="Proteomes" id="UP001642409">
    <property type="component" value="Unassembled WGS sequence"/>
</dbReference>
<evidence type="ECO:0000313" key="4">
    <source>
        <dbReference type="EMBL" id="CAL5975192.1"/>
    </source>
</evidence>
<evidence type="ECO:0000259" key="2">
    <source>
        <dbReference type="PROSITE" id="PS50275"/>
    </source>
</evidence>
<evidence type="ECO:0000313" key="5">
    <source>
        <dbReference type="Proteomes" id="UP001642409"/>
    </source>
</evidence>
<dbReference type="PROSITE" id="PS50275">
    <property type="entry name" value="SAC"/>
    <property type="match status" value="1"/>
</dbReference>
<dbReference type="Pfam" id="PF02383">
    <property type="entry name" value="Syja_N"/>
    <property type="match status" value="1"/>
</dbReference>
<keyword evidence="1" id="KW-0472">Membrane</keyword>
<keyword evidence="1" id="KW-0812">Transmembrane</keyword>
<sequence>MFYITARNPSLLMCPTYHKTLQYDSSDYKEIEYQLTSNIQPLRFIYGKTIMDKHYYVFEKVTKSQQLYQKINIKQLIFYPEPPVMFKTTMLQELRYCYASTMPQPELLVFNRHSETLQNIQPAQLISGYVFTVNNYQLVLRRLTDNSGCRYLSRGIDENYIAANSAIMQLQKLQPLTQTIIVDKVERKVVNYVCEQCFYMTRGSIPIYFSQNPQYKPKPKVEIHETNEEDIQKSLEHFQNIISQDLEFVPKASQFKCNVQTFRIIDLLHFNKLSKAYQDLSSDQYVNFNLNKQPQRVLSQFIKKIPEETIPRVNCLDSTDRTNCFATQYFSQFVKDLNLLERLKFRNNCYKAGCVIGRSYTGTVCEKVVQTITGRKNILDKAIDTWIGVIRYMRNRVQGYQKLQKDFWNDEVQFEEAQKNYWHQRAVYELERVVEVVIVVGIALAFCHHGKVLLFGLFCAIALMLIALQ</sequence>
<dbReference type="PANTHER" id="PTHR45662:SF2">
    <property type="entry name" value="PHOSPHATIDYLINOSITOL-3-PHOSPHATASE SAC1"/>
    <property type="match status" value="1"/>
</dbReference>
<keyword evidence="5" id="KW-1185">Reference proteome</keyword>
<name>A0AA86NX05_9EUKA</name>
<dbReference type="GO" id="GO:0043812">
    <property type="term" value="F:phosphatidylinositol-4-phosphate phosphatase activity"/>
    <property type="evidence" value="ECO:0007669"/>
    <property type="project" value="TreeGrafter"/>
</dbReference>